<reference evidence="1 2" key="1">
    <citation type="journal article" date="2009" name="Nat. Biotechnol.">
        <title>Genome sequence of the recombinant protein production host Pichia pastoris.</title>
        <authorList>
            <person name="De Schutter K."/>
            <person name="Lin Y.C."/>
            <person name="Tiels P."/>
            <person name="Van Hecke A."/>
            <person name="Glinka S."/>
            <person name="Weber-Lehmann J."/>
            <person name="Rouze P."/>
            <person name="Van de Peer Y."/>
            <person name="Callewaert N."/>
        </authorList>
    </citation>
    <scope>NUCLEOTIDE SEQUENCE [LARGE SCALE GENOMIC DNA]</scope>
    <source>
        <strain evidence="2">GS115 / ATCC 20864</strain>
    </source>
</reference>
<gene>
    <name evidence="1" type="ordered locus">PAS_chr1-4_0301</name>
</gene>
<dbReference type="HOGENOM" id="CLU_1360880_0_0_1"/>
<dbReference type="OrthoDB" id="10302441at2759"/>
<dbReference type="Proteomes" id="UP000000314">
    <property type="component" value="Chromosome 1"/>
</dbReference>
<dbReference type="EMBL" id="FN392319">
    <property type="protein sequence ID" value="CAY68141.1"/>
    <property type="molecule type" value="Genomic_DNA"/>
</dbReference>
<dbReference type="KEGG" id="ppa:PAS_chr1-4_0301"/>
<proteinExistence type="predicted"/>
<name>C4QY18_KOMPG</name>
<protein>
    <submittedName>
        <fullName evidence="1">Uncharacterized protein</fullName>
    </submittedName>
</protein>
<organism evidence="1 2">
    <name type="scientific">Komagataella phaffii (strain GS115 / ATCC 20864)</name>
    <name type="common">Yeast</name>
    <name type="synonym">Pichia pastoris</name>
    <dbReference type="NCBI Taxonomy" id="644223"/>
    <lineage>
        <taxon>Eukaryota</taxon>
        <taxon>Fungi</taxon>
        <taxon>Dikarya</taxon>
        <taxon>Ascomycota</taxon>
        <taxon>Saccharomycotina</taxon>
        <taxon>Pichiomycetes</taxon>
        <taxon>Pichiales</taxon>
        <taxon>Pichiaceae</taxon>
        <taxon>Komagataella</taxon>
    </lineage>
</organism>
<dbReference type="InParanoid" id="C4QY18"/>
<keyword evidence="2" id="KW-1185">Reference proteome</keyword>
<dbReference type="GeneID" id="8197751"/>
<sequence length="201" mass="23413">MHRQFPLVDLTPYSLTFCPPPGHQFSPSNTMPLTEEQKARFQDFLQDSLEFYVSKALKLQPTIRYYVLALDCNIQENCEICTALNDPKSFQDTAEKYYADRDPEYLRTEIKYNSGDFNNSSARIEALDLFPNQILEDSQCQSILNELLKQMVIFMENPKSSYHSIPKTDNFKVIVYDHDQDPSVAFQAQHKLYPKPEFYLG</sequence>
<dbReference type="RefSeq" id="XP_002490422.1">
    <property type="nucleotide sequence ID" value="XM_002490377.1"/>
</dbReference>
<dbReference type="AlphaFoldDB" id="C4QY18"/>
<accession>C4QY18</accession>
<evidence type="ECO:0000313" key="1">
    <source>
        <dbReference type="EMBL" id="CAY68141.1"/>
    </source>
</evidence>
<evidence type="ECO:0000313" key="2">
    <source>
        <dbReference type="Proteomes" id="UP000000314"/>
    </source>
</evidence>